<dbReference type="SMART" id="SM00413">
    <property type="entry name" value="ETS"/>
    <property type="match status" value="1"/>
</dbReference>
<evidence type="ECO:0000256" key="2">
    <source>
        <dbReference type="ARBA" id="ARBA00023125"/>
    </source>
</evidence>
<dbReference type="PANTHER" id="PTHR11849:SF133">
    <property type="entry name" value="ETS DOMAIN-CONTAINING PROTEIN"/>
    <property type="match status" value="1"/>
</dbReference>
<keyword evidence="2 3" id="KW-0238">DNA-binding</keyword>
<dbReference type="PANTHER" id="PTHR11849">
    <property type="entry name" value="ETS"/>
    <property type="match status" value="1"/>
</dbReference>
<sequence>MDYRNKGSIFDDDDNRTTLRTPEPLPPYIVPGNDSIIDFPSPSGPTPPTTSTPIVDEPTQPSTDSQVIEFNQDEWRVIDSKTGKQRSPRQHEFLHLLLENPRYCSYATWLDESQGLFTVLLPEEVAKLWNKAKSRQTGGKMDYSTFSRGVRYYYKKGADRDKNSCIENGEIIIRELGLDYINIIGCIGALLAFIIICRSIAFLGVRFLKN</sequence>
<gene>
    <name evidence="7" type="ORF">IZO911_LOCUS13252</name>
</gene>
<protein>
    <recommendedName>
        <fullName evidence="6">ETS domain-containing protein</fullName>
    </recommendedName>
</protein>
<evidence type="ECO:0000256" key="3">
    <source>
        <dbReference type="RuleBase" id="RU004019"/>
    </source>
</evidence>
<evidence type="ECO:0000313" key="7">
    <source>
        <dbReference type="EMBL" id="CAF0919867.1"/>
    </source>
</evidence>
<keyword evidence="3" id="KW-0539">Nucleus</keyword>
<comment type="caution">
    <text evidence="7">The sequence shown here is derived from an EMBL/GenBank/DDBJ whole genome shotgun (WGS) entry which is preliminary data.</text>
</comment>
<reference evidence="7" key="1">
    <citation type="submission" date="2021-02" db="EMBL/GenBank/DDBJ databases">
        <authorList>
            <person name="Nowell W R."/>
        </authorList>
    </citation>
    <scope>NUCLEOTIDE SEQUENCE</scope>
</reference>
<evidence type="ECO:0000256" key="4">
    <source>
        <dbReference type="SAM" id="MobiDB-lite"/>
    </source>
</evidence>
<dbReference type="InterPro" id="IPR036390">
    <property type="entry name" value="WH_DNA-bd_sf"/>
</dbReference>
<dbReference type="GO" id="GO:0043565">
    <property type="term" value="F:sequence-specific DNA binding"/>
    <property type="evidence" value="ECO:0007669"/>
    <property type="project" value="InterPro"/>
</dbReference>
<dbReference type="InterPro" id="IPR036388">
    <property type="entry name" value="WH-like_DNA-bd_sf"/>
</dbReference>
<comment type="subcellular location">
    <subcellularLocation>
        <location evidence="3">Nucleus</location>
    </subcellularLocation>
</comment>
<accession>A0A814AW50</accession>
<evidence type="ECO:0000256" key="1">
    <source>
        <dbReference type="ARBA" id="ARBA00005562"/>
    </source>
</evidence>
<dbReference type="PROSITE" id="PS50061">
    <property type="entry name" value="ETS_DOMAIN_3"/>
    <property type="match status" value="1"/>
</dbReference>
<dbReference type="AlphaFoldDB" id="A0A814AW50"/>
<name>A0A814AW50_9BILA</name>
<feature type="domain" description="ETS" evidence="6">
    <location>
        <begin position="88"/>
        <end position="156"/>
    </location>
</feature>
<dbReference type="InterPro" id="IPR046328">
    <property type="entry name" value="ETS_fam"/>
</dbReference>
<evidence type="ECO:0000259" key="6">
    <source>
        <dbReference type="PROSITE" id="PS50061"/>
    </source>
</evidence>
<dbReference type="GO" id="GO:0000981">
    <property type="term" value="F:DNA-binding transcription factor activity, RNA polymerase II-specific"/>
    <property type="evidence" value="ECO:0007669"/>
    <property type="project" value="TreeGrafter"/>
</dbReference>
<dbReference type="Pfam" id="PF00178">
    <property type="entry name" value="Ets"/>
    <property type="match status" value="1"/>
</dbReference>
<dbReference type="GO" id="GO:0030154">
    <property type="term" value="P:cell differentiation"/>
    <property type="evidence" value="ECO:0007669"/>
    <property type="project" value="TreeGrafter"/>
</dbReference>
<keyword evidence="5" id="KW-0472">Membrane</keyword>
<dbReference type="GO" id="GO:0005634">
    <property type="term" value="C:nucleus"/>
    <property type="evidence" value="ECO:0007669"/>
    <property type="project" value="UniProtKB-SubCell"/>
</dbReference>
<proteinExistence type="inferred from homology"/>
<evidence type="ECO:0000313" key="8">
    <source>
        <dbReference type="Proteomes" id="UP000663860"/>
    </source>
</evidence>
<dbReference type="InterPro" id="IPR000418">
    <property type="entry name" value="Ets_dom"/>
</dbReference>
<dbReference type="EMBL" id="CAJNOE010000105">
    <property type="protein sequence ID" value="CAF0919867.1"/>
    <property type="molecule type" value="Genomic_DNA"/>
</dbReference>
<dbReference type="Gene3D" id="1.10.10.10">
    <property type="entry name" value="Winged helix-like DNA-binding domain superfamily/Winged helix DNA-binding domain"/>
    <property type="match status" value="1"/>
</dbReference>
<keyword evidence="5" id="KW-0812">Transmembrane</keyword>
<keyword evidence="5" id="KW-1133">Transmembrane helix</keyword>
<organism evidence="7 8">
    <name type="scientific">Adineta steineri</name>
    <dbReference type="NCBI Taxonomy" id="433720"/>
    <lineage>
        <taxon>Eukaryota</taxon>
        <taxon>Metazoa</taxon>
        <taxon>Spiralia</taxon>
        <taxon>Gnathifera</taxon>
        <taxon>Rotifera</taxon>
        <taxon>Eurotatoria</taxon>
        <taxon>Bdelloidea</taxon>
        <taxon>Adinetida</taxon>
        <taxon>Adinetidae</taxon>
        <taxon>Adineta</taxon>
    </lineage>
</organism>
<evidence type="ECO:0000256" key="5">
    <source>
        <dbReference type="SAM" id="Phobius"/>
    </source>
</evidence>
<dbReference type="Proteomes" id="UP000663860">
    <property type="component" value="Unassembled WGS sequence"/>
</dbReference>
<feature type="transmembrane region" description="Helical" evidence="5">
    <location>
        <begin position="180"/>
        <end position="205"/>
    </location>
</feature>
<feature type="region of interest" description="Disordered" evidence="4">
    <location>
        <begin position="1"/>
        <end position="64"/>
    </location>
</feature>
<dbReference type="SUPFAM" id="SSF46785">
    <property type="entry name" value="Winged helix' DNA-binding domain"/>
    <property type="match status" value="1"/>
</dbReference>
<comment type="similarity">
    <text evidence="1 3">Belongs to the ETS family.</text>
</comment>